<proteinExistence type="predicted"/>
<sequence length="243" mass="26799">MSHSKVVKLNAHSLAHRVGDAPVGIDIKKTGTDFIVPLYVKAPTDAVVIEAIGILAEKREKAKEGRIFTNNFFFPASAEFPAGKKRFVANPARPEDGSMIPLCKFCLTASCNRMFPDAKDPSKLVPDMNFYHLMNNVEVTPEILAEALNLRKISRANAQKDSAALEAGKKYLDTHPIVRAPREKSVSPALTPREKSTPVVFEIRAASIAEEKAEEKAEKEISEKADADKIDAEELKFKEQIKA</sequence>
<dbReference type="EMBL" id="KY684113">
    <property type="protein sequence ID" value="ARF12454.1"/>
    <property type="molecule type" value="Genomic_DNA"/>
</dbReference>
<protein>
    <submittedName>
        <fullName evidence="1">Uncharacterized protein</fullName>
    </submittedName>
</protein>
<accession>A0A1V0SLF0</accession>
<reference evidence="1" key="1">
    <citation type="journal article" date="2017" name="Science">
        <title>Giant viruses with an expanded complement of translation system components.</title>
        <authorList>
            <person name="Schulz F."/>
            <person name="Yutin N."/>
            <person name="Ivanova N.N."/>
            <person name="Ortega D.R."/>
            <person name="Lee T.K."/>
            <person name="Vierheilig J."/>
            <person name="Daims H."/>
            <person name="Horn M."/>
            <person name="Wagner M."/>
            <person name="Jensen G.J."/>
            <person name="Kyrpides N.C."/>
            <person name="Koonin E.V."/>
            <person name="Woyke T."/>
        </authorList>
    </citation>
    <scope>NUCLEOTIDE SEQUENCE</scope>
    <source>
        <strain evidence="1">KNV1</strain>
    </source>
</reference>
<gene>
    <name evidence="1" type="ORF">Klosneuvirus_6_16</name>
</gene>
<organism evidence="1">
    <name type="scientific">Klosneuvirus KNV1</name>
    <dbReference type="NCBI Taxonomy" id="1977640"/>
    <lineage>
        <taxon>Viruses</taxon>
        <taxon>Varidnaviria</taxon>
        <taxon>Bamfordvirae</taxon>
        <taxon>Nucleocytoviricota</taxon>
        <taxon>Megaviricetes</taxon>
        <taxon>Imitervirales</taxon>
        <taxon>Mimiviridae</taxon>
        <taxon>Klosneuvirinae</taxon>
        <taxon>Klosneuvirus</taxon>
    </lineage>
</organism>
<name>A0A1V0SLF0_9VIRU</name>
<evidence type="ECO:0000313" key="1">
    <source>
        <dbReference type="EMBL" id="ARF12454.1"/>
    </source>
</evidence>